<dbReference type="NCBIfam" id="TIGR00447">
    <property type="entry name" value="pth"/>
    <property type="match status" value="1"/>
</dbReference>
<gene>
    <name evidence="4" type="primary">pth</name>
    <name evidence="4" type="ordered locus">RIEPE_0466</name>
</gene>
<dbReference type="SUPFAM" id="SSF53178">
    <property type="entry name" value="Peptidyl-tRNA hydrolase-like"/>
    <property type="match status" value="1"/>
</dbReference>
<sequence length="199" mass="22864">MRANCLFKLIAGLSNPKRYSGTRHNVGELFVKFFSKKFGNKLVQNKKFFGKIDKLSFLNSKVFLLVSDLYMNNNGIAISHFCNFYHICPKKILVVHDELDLPPGSLRIKIGGSYNGHKGVLSVEEKLGSSEFYRLRIGIGRPYKNQKVSEFVLNFPDRLDRELISLAINRSSSYLYSAIQKDICFSKIQNYINSINYKF</sequence>
<dbReference type="RefSeq" id="WP_013087864.1">
    <property type="nucleotide sequence ID" value="NC_014109.1"/>
</dbReference>
<dbReference type="PANTHER" id="PTHR17224:SF1">
    <property type="entry name" value="PEPTIDYL-TRNA HYDROLASE"/>
    <property type="match status" value="1"/>
</dbReference>
<dbReference type="KEGG" id="rip:RIEPE_0466"/>
<dbReference type="OrthoDB" id="9800507at2"/>
<dbReference type="AlphaFoldDB" id="D4G8P8"/>
<dbReference type="GO" id="GO:0000049">
    <property type="term" value="F:tRNA binding"/>
    <property type="evidence" value="ECO:0007669"/>
    <property type="project" value="UniProtKB-KW"/>
</dbReference>
<dbReference type="GO" id="GO:0004045">
    <property type="term" value="F:peptidyl-tRNA hydrolase activity"/>
    <property type="evidence" value="ECO:0007669"/>
    <property type="project" value="UniProtKB-EC"/>
</dbReference>
<keyword evidence="1" id="KW-0820">tRNA-binding</keyword>
<organism evidence="4 5">
    <name type="scientific">Riesia pediculicola (strain USDA)</name>
    <dbReference type="NCBI Taxonomy" id="515618"/>
    <lineage>
        <taxon>Bacteria</taxon>
        <taxon>Pseudomonadati</taxon>
        <taxon>Pseudomonadota</taxon>
        <taxon>Gammaproteobacteria</taxon>
        <taxon>Enterobacterales</taxon>
        <taxon>Enterobacteriaceae</taxon>
        <taxon>Candidatus Riesia</taxon>
    </lineage>
</organism>
<dbReference type="Pfam" id="PF01195">
    <property type="entry name" value="Pept_tRNA_hydro"/>
    <property type="match status" value="1"/>
</dbReference>
<dbReference type="InterPro" id="IPR001328">
    <property type="entry name" value="Pept_tRNA_hydro"/>
</dbReference>
<keyword evidence="2 4" id="KW-0378">Hydrolase</keyword>
<proteinExistence type="predicted"/>
<evidence type="ECO:0000256" key="3">
    <source>
        <dbReference type="ARBA" id="ARBA00022884"/>
    </source>
</evidence>
<evidence type="ECO:0000313" key="5">
    <source>
        <dbReference type="Proteomes" id="UP000001700"/>
    </source>
</evidence>
<dbReference type="STRING" id="515618.RIEPE_0466"/>
<dbReference type="InterPro" id="IPR036416">
    <property type="entry name" value="Pept_tRNA_hydro_sf"/>
</dbReference>
<dbReference type="EC" id="3.1.1.29" evidence="4"/>
<reference evidence="4" key="1">
    <citation type="submission" date="2008-05" db="EMBL/GenBank/DDBJ databases">
        <title>Genome sequence of Riesia pediculicola USDA.</title>
        <authorList>
            <person name="Kirkness E.F."/>
        </authorList>
    </citation>
    <scope>NUCLEOTIDE SEQUENCE [LARGE SCALE GENOMIC DNA]</scope>
    <source>
        <strain evidence="4">USDA</strain>
    </source>
</reference>
<keyword evidence="3" id="KW-0694">RNA-binding</keyword>
<accession>D4G8P8</accession>
<dbReference type="HOGENOM" id="CLU_062456_3_1_6"/>
<dbReference type="eggNOG" id="COG0193">
    <property type="taxonomic scope" value="Bacteria"/>
</dbReference>
<dbReference type="PANTHER" id="PTHR17224">
    <property type="entry name" value="PEPTIDYL-TRNA HYDROLASE"/>
    <property type="match status" value="1"/>
</dbReference>
<dbReference type="Gene3D" id="3.40.50.1470">
    <property type="entry name" value="Peptidyl-tRNA hydrolase"/>
    <property type="match status" value="1"/>
</dbReference>
<name>D4G8P8_RIEPU</name>
<evidence type="ECO:0000313" key="4">
    <source>
        <dbReference type="EMBL" id="ADD79886.1"/>
    </source>
</evidence>
<dbReference type="Proteomes" id="UP000001700">
    <property type="component" value="Chromosome"/>
</dbReference>
<dbReference type="EMBL" id="CP001085">
    <property type="protein sequence ID" value="ADD79886.1"/>
    <property type="molecule type" value="Genomic_DNA"/>
</dbReference>
<dbReference type="CDD" id="cd00462">
    <property type="entry name" value="PTH"/>
    <property type="match status" value="1"/>
</dbReference>
<evidence type="ECO:0000256" key="1">
    <source>
        <dbReference type="ARBA" id="ARBA00022555"/>
    </source>
</evidence>
<protein>
    <submittedName>
        <fullName evidence="4">Peptidyl-tRNA hydrolase</fullName>
        <ecNumber evidence="4">3.1.1.29</ecNumber>
    </submittedName>
</protein>
<evidence type="ECO:0000256" key="2">
    <source>
        <dbReference type="ARBA" id="ARBA00022801"/>
    </source>
</evidence>
<keyword evidence="5" id="KW-1185">Reference proteome</keyword>